<feature type="domain" description="IFT80/172/WDR35 TPR" evidence="1">
    <location>
        <begin position="4"/>
        <end position="149"/>
    </location>
</feature>
<dbReference type="OrthoDB" id="408728at2759"/>
<proteinExistence type="predicted"/>
<dbReference type="InterPro" id="IPR056157">
    <property type="entry name" value="TPR_IFT80_172_dom"/>
</dbReference>
<comment type="caution">
    <text evidence="2">The sequence shown here is derived from an EMBL/GenBank/DDBJ whole genome shotgun (WGS) entry which is preliminary data.</text>
</comment>
<dbReference type="Pfam" id="PF23387">
    <property type="entry name" value="TPR_IFT80_172"/>
    <property type="match status" value="1"/>
</dbReference>
<dbReference type="AlphaFoldDB" id="A0A8S1J1J2"/>
<accession>A0A8S1J1J2</accession>
<sequence>DPCMWACLALMAMEAAELNTAEVAFAAIGEVDRLQFVLHVKDIPTEEGRSAELALYKRRPLEAEAILLQAGLIYRAIKLHIKLFNWERALQLALDQKAHLHTVLWYRRRHLASIGQQETSPLFLQHEAVELPSDKEIREVVEAEKAKEAARPGARPYA</sequence>
<feature type="non-terminal residue" evidence="2">
    <location>
        <position position="1"/>
    </location>
</feature>
<evidence type="ECO:0000313" key="2">
    <source>
        <dbReference type="EMBL" id="CAD7700033.1"/>
    </source>
</evidence>
<protein>
    <recommendedName>
        <fullName evidence="1">IFT80/172/WDR35 TPR domain-containing protein</fullName>
    </recommendedName>
</protein>
<dbReference type="Gene3D" id="1.25.40.470">
    <property type="match status" value="1"/>
</dbReference>
<reference evidence="2" key="1">
    <citation type="submission" date="2020-12" db="EMBL/GenBank/DDBJ databases">
        <authorList>
            <person name="Iha C."/>
        </authorList>
    </citation>
    <scope>NUCLEOTIDE SEQUENCE</scope>
</reference>
<dbReference type="GO" id="GO:0060271">
    <property type="term" value="P:cilium assembly"/>
    <property type="evidence" value="ECO:0007669"/>
    <property type="project" value="TreeGrafter"/>
</dbReference>
<name>A0A8S1J1J2_9CHLO</name>
<evidence type="ECO:0000313" key="3">
    <source>
        <dbReference type="Proteomes" id="UP000708148"/>
    </source>
</evidence>
<dbReference type="PANTHER" id="PTHR24098:SF0">
    <property type="entry name" value="OUTER SEGMENT 5"/>
    <property type="match status" value="1"/>
</dbReference>
<dbReference type="EMBL" id="CAJHUC010001161">
    <property type="protein sequence ID" value="CAD7700033.1"/>
    <property type="molecule type" value="Genomic_DNA"/>
</dbReference>
<dbReference type="PANTHER" id="PTHR24098">
    <property type="entry name" value="OUTER SEGMENT 5"/>
    <property type="match status" value="1"/>
</dbReference>
<evidence type="ECO:0000259" key="1">
    <source>
        <dbReference type="Pfam" id="PF23387"/>
    </source>
</evidence>
<dbReference type="GO" id="GO:0005929">
    <property type="term" value="C:cilium"/>
    <property type="evidence" value="ECO:0007669"/>
    <property type="project" value="TreeGrafter"/>
</dbReference>
<dbReference type="GO" id="GO:0030992">
    <property type="term" value="C:intraciliary transport particle B"/>
    <property type="evidence" value="ECO:0007669"/>
    <property type="project" value="TreeGrafter"/>
</dbReference>
<keyword evidence="3" id="KW-1185">Reference proteome</keyword>
<organism evidence="2 3">
    <name type="scientific">Ostreobium quekettii</name>
    <dbReference type="NCBI Taxonomy" id="121088"/>
    <lineage>
        <taxon>Eukaryota</taxon>
        <taxon>Viridiplantae</taxon>
        <taxon>Chlorophyta</taxon>
        <taxon>core chlorophytes</taxon>
        <taxon>Ulvophyceae</taxon>
        <taxon>TCBD clade</taxon>
        <taxon>Bryopsidales</taxon>
        <taxon>Ostreobineae</taxon>
        <taxon>Ostreobiaceae</taxon>
        <taxon>Ostreobium</taxon>
    </lineage>
</organism>
<gene>
    <name evidence="2" type="ORF">OSTQU699_LOCUS5392</name>
</gene>
<dbReference type="Proteomes" id="UP000708148">
    <property type="component" value="Unassembled WGS sequence"/>
</dbReference>